<feature type="compositionally biased region" description="Basic residues" evidence="1">
    <location>
        <begin position="29"/>
        <end position="39"/>
    </location>
</feature>
<feature type="region of interest" description="Disordered" evidence="1">
    <location>
        <begin position="1"/>
        <end position="77"/>
    </location>
</feature>
<accession>A0AAX6FE07</accession>
<evidence type="ECO:0000313" key="2">
    <source>
        <dbReference type="EMBL" id="KAJ6814433.1"/>
    </source>
</evidence>
<dbReference type="Proteomes" id="UP001140949">
    <property type="component" value="Unassembled WGS sequence"/>
</dbReference>
<proteinExistence type="predicted"/>
<protein>
    <submittedName>
        <fullName evidence="2">Extensin</fullName>
    </submittedName>
</protein>
<dbReference type="AlphaFoldDB" id="A0AAX6FE07"/>
<evidence type="ECO:0000313" key="3">
    <source>
        <dbReference type="Proteomes" id="UP001140949"/>
    </source>
</evidence>
<dbReference type="EMBL" id="JANAVB010029814">
    <property type="protein sequence ID" value="KAJ6814433.1"/>
    <property type="molecule type" value="Genomic_DNA"/>
</dbReference>
<feature type="compositionally biased region" description="Polar residues" evidence="1">
    <location>
        <begin position="64"/>
        <end position="77"/>
    </location>
</feature>
<reference evidence="2" key="1">
    <citation type="journal article" date="2023" name="GigaByte">
        <title>Genome assembly of the bearded iris, Iris pallida Lam.</title>
        <authorList>
            <person name="Bruccoleri R.E."/>
            <person name="Oakeley E.J."/>
            <person name="Faust A.M.E."/>
            <person name="Altorfer M."/>
            <person name="Dessus-Babus S."/>
            <person name="Burckhardt D."/>
            <person name="Oertli M."/>
            <person name="Naumann U."/>
            <person name="Petersen F."/>
            <person name="Wong J."/>
        </authorList>
    </citation>
    <scope>NUCLEOTIDE SEQUENCE</scope>
    <source>
        <strain evidence="2">GSM-AAB239-AS_SAM_17_03QT</strain>
    </source>
</reference>
<comment type="caution">
    <text evidence="2">The sequence shown here is derived from an EMBL/GenBank/DDBJ whole genome shotgun (WGS) entry which is preliminary data.</text>
</comment>
<name>A0AAX6FE07_IRIPA</name>
<reference evidence="2" key="2">
    <citation type="submission" date="2023-04" db="EMBL/GenBank/DDBJ databases">
        <authorList>
            <person name="Bruccoleri R.E."/>
            <person name="Oakeley E.J."/>
            <person name="Faust A.-M."/>
            <person name="Dessus-Babus S."/>
            <person name="Altorfer M."/>
            <person name="Burckhardt D."/>
            <person name="Oertli M."/>
            <person name="Naumann U."/>
            <person name="Petersen F."/>
            <person name="Wong J."/>
        </authorList>
    </citation>
    <scope>NUCLEOTIDE SEQUENCE</scope>
    <source>
        <strain evidence="2">GSM-AAB239-AS_SAM_17_03QT</strain>
        <tissue evidence="2">Leaf</tissue>
    </source>
</reference>
<evidence type="ECO:0000256" key="1">
    <source>
        <dbReference type="SAM" id="MobiDB-lite"/>
    </source>
</evidence>
<keyword evidence="3" id="KW-1185">Reference proteome</keyword>
<organism evidence="2 3">
    <name type="scientific">Iris pallida</name>
    <name type="common">Sweet iris</name>
    <dbReference type="NCBI Taxonomy" id="29817"/>
    <lineage>
        <taxon>Eukaryota</taxon>
        <taxon>Viridiplantae</taxon>
        <taxon>Streptophyta</taxon>
        <taxon>Embryophyta</taxon>
        <taxon>Tracheophyta</taxon>
        <taxon>Spermatophyta</taxon>
        <taxon>Magnoliopsida</taxon>
        <taxon>Liliopsida</taxon>
        <taxon>Asparagales</taxon>
        <taxon>Iridaceae</taxon>
        <taxon>Iridoideae</taxon>
        <taxon>Irideae</taxon>
        <taxon>Iris</taxon>
    </lineage>
</organism>
<sequence length="77" mass="8124">MVRVRPAFRGGAAIGDRCGGAGLDVRGARTSRRRRRGASGRKERPGVPERDGARSPGRKEKSTALGQYTDSDVSGGI</sequence>
<gene>
    <name evidence="2" type="ORF">M6B38_140790</name>
</gene>
<feature type="compositionally biased region" description="Basic and acidic residues" evidence="1">
    <location>
        <begin position="40"/>
        <end position="62"/>
    </location>
</feature>